<evidence type="ECO:0000256" key="2">
    <source>
        <dbReference type="ARBA" id="ARBA00023002"/>
    </source>
</evidence>
<dbReference type="PANTHER" id="PTHR43180:SF66">
    <property type="entry name" value="SHORT-CHAIN DEHYDROGENASE_REDUCTASE FAMILY PROTEIN"/>
    <property type="match status" value="1"/>
</dbReference>
<dbReference type="InterPro" id="IPR036291">
    <property type="entry name" value="NAD(P)-bd_dom_sf"/>
</dbReference>
<dbReference type="EC" id="1.1.1.53" evidence="3"/>
<comment type="similarity">
    <text evidence="1">Belongs to the short-chain dehydrogenases/reductases (SDR) family.</text>
</comment>
<dbReference type="SUPFAM" id="SSF51735">
    <property type="entry name" value="NAD(P)-binding Rossmann-fold domains"/>
    <property type="match status" value="1"/>
</dbReference>
<dbReference type="PROSITE" id="PS00061">
    <property type="entry name" value="ADH_SHORT"/>
    <property type="match status" value="1"/>
</dbReference>
<evidence type="ECO:0000313" key="4">
    <source>
        <dbReference type="Proteomes" id="UP000267289"/>
    </source>
</evidence>
<dbReference type="PRINTS" id="PR00080">
    <property type="entry name" value="SDRFAMILY"/>
</dbReference>
<dbReference type="FunFam" id="3.40.50.720:FF:000084">
    <property type="entry name" value="Short-chain dehydrogenase reductase"/>
    <property type="match status" value="1"/>
</dbReference>
<keyword evidence="2 3" id="KW-0560">Oxidoreductase</keyword>
<dbReference type="PRINTS" id="PR00081">
    <property type="entry name" value="GDHRDH"/>
</dbReference>
<proteinExistence type="inferred from homology"/>
<dbReference type="EMBL" id="UPHQ01000118">
    <property type="protein sequence ID" value="VBA39443.1"/>
    <property type="molecule type" value="Genomic_DNA"/>
</dbReference>
<dbReference type="GO" id="GO:0047044">
    <property type="term" value="F:androstan-3-alpha,17-beta-diol dehydrogenase (NAD+) activity"/>
    <property type="evidence" value="ECO:0007669"/>
    <property type="project" value="UniProtKB-EC"/>
</dbReference>
<keyword evidence="4" id="KW-1185">Reference proteome</keyword>
<dbReference type="NCBIfam" id="NF005559">
    <property type="entry name" value="PRK07231.1"/>
    <property type="match status" value="1"/>
</dbReference>
<dbReference type="PANTHER" id="PTHR43180">
    <property type="entry name" value="3-OXOACYL-(ACYL-CARRIER-PROTEIN) REDUCTASE (AFU_ORTHOLOGUE AFUA_6G11210)"/>
    <property type="match status" value="1"/>
</dbReference>
<organism evidence="3 4">
    <name type="scientific">Mycobacterium innocens</name>
    <dbReference type="NCBI Taxonomy" id="2341083"/>
    <lineage>
        <taxon>Bacteria</taxon>
        <taxon>Bacillati</taxon>
        <taxon>Actinomycetota</taxon>
        <taxon>Actinomycetes</taxon>
        <taxon>Mycobacteriales</taxon>
        <taxon>Mycobacteriaceae</taxon>
        <taxon>Mycobacterium</taxon>
    </lineage>
</organism>
<accession>A0A498Q459</accession>
<dbReference type="CDD" id="cd05341">
    <property type="entry name" value="3beta-17beta-HSD_like_SDR_c"/>
    <property type="match status" value="1"/>
</dbReference>
<dbReference type="Pfam" id="PF13561">
    <property type="entry name" value="adh_short_C2"/>
    <property type="match status" value="1"/>
</dbReference>
<gene>
    <name evidence="3" type="primary">fabG3_2</name>
    <name evidence="3" type="ORF">LAUMK13_02577</name>
</gene>
<name>A0A498Q459_9MYCO</name>
<evidence type="ECO:0000256" key="1">
    <source>
        <dbReference type="ARBA" id="ARBA00006484"/>
    </source>
</evidence>
<sequence>MGSWKYQGMPNRLTGKVALVSGGARGMGASHVRALVAEGAKVVFGDILDEEGNAVAADIGDAAYYIHLDVTDPDQWEAAVEAALSRFGGLDILVNNAGILNIGTIEDYALSEWRRILDVNLTGVFLGIRAVVKPMKAAGRGSIINISSIEGLAGTMASHGYTATKFGVRGLTKSTAVELGVNGIRVNSIHPGLVRTPMTQWVPEDLFQTALGRAAEPQEVSNLVVYLASDESSYSTGSEFVVDGGTVAGLGHKDFSAVDVAQQPDWVT</sequence>
<dbReference type="AlphaFoldDB" id="A0A498Q459"/>
<dbReference type="Proteomes" id="UP000267289">
    <property type="component" value="Unassembled WGS sequence"/>
</dbReference>
<protein>
    <submittedName>
        <fullName evidence="3">3-alpha-(Or 20-beta)-hydroxysteroid dehydrogenase</fullName>
        <ecNumber evidence="3">1.1.1.53</ecNumber>
    </submittedName>
</protein>
<reference evidence="3 4" key="1">
    <citation type="submission" date="2018-09" db="EMBL/GenBank/DDBJ databases">
        <authorList>
            <person name="Tagini F."/>
        </authorList>
    </citation>
    <scope>NUCLEOTIDE SEQUENCE [LARGE SCALE GENOMIC DNA]</scope>
    <source>
        <strain evidence="3 4">MK13</strain>
    </source>
</reference>
<dbReference type="InterPro" id="IPR020904">
    <property type="entry name" value="Sc_DH/Rdtase_CS"/>
</dbReference>
<dbReference type="InterPro" id="IPR002347">
    <property type="entry name" value="SDR_fam"/>
</dbReference>
<evidence type="ECO:0000313" key="3">
    <source>
        <dbReference type="EMBL" id="VBA39443.1"/>
    </source>
</evidence>
<dbReference type="Gene3D" id="3.40.50.720">
    <property type="entry name" value="NAD(P)-binding Rossmann-like Domain"/>
    <property type="match status" value="1"/>
</dbReference>